<dbReference type="InterPro" id="IPR029063">
    <property type="entry name" value="SAM-dependent_MTases_sf"/>
</dbReference>
<keyword evidence="2" id="KW-1185">Reference proteome</keyword>
<keyword evidence="1" id="KW-0808">Transferase</keyword>
<evidence type="ECO:0000313" key="2">
    <source>
        <dbReference type="Proteomes" id="UP000523079"/>
    </source>
</evidence>
<dbReference type="Pfam" id="PF01209">
    <property type="entry name" value="Ubie_methyltran"/>
    <property type="match status" value="1"/>
</dbReference>
<name>A0A7W3ITE2_9ACTN</name>
<dbReference type="EMBL" id="JACGWT010000004">
    <property type="protein sequence ID" value="MBA8794870.1"/>
    <property type="molecule type" value="Genomic_DNA"/>
</dbReference>
<keyword evidence="1" id="KW-0830">Ubiquinone</keyword>
<gene>
    <name evidence="1" type="ORF">FHX74_002498</name>
</gene>
<dbReference type="Proteomes" id="UP000523079">
    <property type="component" value="Unassembled WGS sequence"/>
</dbReference>
<organism evidence="1 2">
    <name type="scientific">Microlunatus kandeliicorticis</name>
    <dbReference type="NCBI Taxonomy" id="1759536"/>
    <lineage>
        <taxon>Bacteria</taxon>
        <taxon>Bacillati</taxon>
        <taxon>Actinomycetota</taxon>
        <taxon>Actinomycetes</taxon>
        <taxon>Propionibacteriales</taxon>
        <taxon>Propionibacteriaceae</taxon>
        <taxon>Microlunatus</taxon>
    </lineage>
</organism>
<accession>A0A7W3ITE2</accession>
<comment type="caution">
    <text evidence="1">The sequence shown here is derived from an EMBL/GenBank/DDBJ whole genome shotgun (WGS) entry which is preliminary data.</text>
</comment>
<dbReference type="AlphaFoldDB" id="A0A7W3ITE2"/>
<evidence type="ECO:0000313" key="1">
    <source>
        <dbReference type="EMBL" id="MBA8794870.1"/>
    </source>
</evidence>
<reference evidence="1 2" key="1">
    <citation type="submission" date="2020-07" db="EMBL/GenBank/DDBJ databases">
        <title>Sequencing the genomes of 1000 actinobacteria strains.</title>
        <authorList>
            <person name="Klenk H.-P."/>
        </authorList>
    </citation>
    <scope>NUCLEOTIDE SEQUENCE [LARGE SCALE GENOMIC DNA]</scope>
    <source>
        <strain evidence="1 2">DSM 100723</strain>
    </source>
</reference>
<proteinExistence type="predicted"/>
<dbReference type="CDD" id="cd02440">
    <property type="entry name" value="AdoMet_MTases"/>
    <property type="match status" value="1"/>
</dbReference>
<dbReference type="GO" id="GO:0032259">
    <property type="term" value="P:methylation"/>
    <property type="evidence" value="ECO:0007669"/>
    <property type="project" value="UniProtKB-KW"/>
</dbReference>
<sequence length="256" mass="28143">MTAPTRAVPTTDLRPGLTGRVRESFDKAARRYDLMVALNPGYHRHLRQAATALIEKLPAGRSLRLADLGCGSGASTRALLDSHPAPDRVEIVGVDASSGMLAEAAAKSWPAGVSFHHGLAEDVAVRRAEWGLGRLRDGVLAAYLFRNVADRDATLAAVHAVIRPGGYLVTQEYSVADRPAARRVFSLVCWLVVIPLSLLTSGRSSIYRYLWQSVLDFDSVERFCERLTRAGFVDVEVRTVGGWQRNILHTFRARRP</sequence>
<dbReference type="RefSeq" id="WP_182560513.1">
    <property type="nucleotide sequence ID" value="NZ_JACGWT010000004.1"/>
</dbReference>
<protein>
    <submittedName>
        <fullName evidence="1">Ubiquinone/menaquinone biosynthesis C-methylase UbiE</fullName>
    </submittedName>
</protein>
<keyword evidence="1" id="KW-0489">Methyltransferase</keyword>
<dbReference type="GO" id="GO:0008168">
    <property type="term" value="F:methyltransferase activity"/>
    <property type="evidence" value="ECO:0007669"/>
    <property type="project" value="UniProtKB-KW"/>
</dbReference>
<dbReference type="SUPFAM" id="SSF53335">
    <property type="entry name" value="S-adenosyl-L-methionine-dependent methyltransferases"/>
    <property type="match status" value="1"/>
</dbReference>
<dbReference type="Gene3D" id="3.40.50.150">
    <property type="entry name" value="Vaccinia Virus protein VP39"/>
    <property type="match status" value="1"/>
</dbReference>
<dbReference type="PANTHER" id="PTHR43861">
    <property type="entry name" value="TRANS-ACONITATE 2-METHYLTRANSFERASE-RELATED"/>
    <property type="match status" value="1"/>
</dbReference>